<evidence type="ECO:0000259" key="7">
    <source>
        <dbReference type="Pfam" id="PF00205"/>
    </source>
</evidence>
<dbReference type="GO" id="GO:0000287">
    <property type="term" value="F:magnesium ion binding"/>
    <property type="evidence" value="ECO:0007669"/>
    <property type="project" value="InterPro"/>
</dbReference>
<gene>
    <name evidence="10" type="primary">ilvB</name>
    <name evidence="10" type="ORF">GCM10011322_12000</name>
</gene>
<dbReference type="GO" id="GO:0030976">
    <property type="term" value="F:thiamine pyrophosphate binding"/>
    <property type="evidence" value="ECO:0007669"/>
    <property type="project" value="InterPro"/>
</dbReference>
<dbReference type="PROSITE" id="PS00187">
    <property type="entry name" value="TPP_ENZYMES"/>
    <property type="match status" value="1"/>
</dbReference>
<dbReference type="CDD" id="cd00568">
    <property type="entry name" value="TPP_enzymes"/>
    <property type="match status" value="1"/>
</dbReference>
<dbReference type="EMBL" id="BMMF01000003">
    <property type="protein sequence ID" value="GGK27110.1"/>
    <property type="molecule type" value="Genomic_DNA"/>
</dbReference>
<accession>A0A917V310</accession>
<dbReference type="InterPro" id="IPR012001">
    <property type="entry name" value="Thiamin_PyroP_enz_TPP-bd_dom"/>
</dbReference>
<dbReference type="Pfam" id="PF00205">
    <property type="entry name" value="TPP_enzyme_M"/>
    <property type="match status" value="1"/>
</dbReference>
<reference evidence="10 11" key="1">
    <citation type="journal article" date="2014" name="Int. J. Syst. Evol. Microbiol.">
        <title>Complete genome sequence of Corynebacterium casei LMG S-19264T (=DSM 44701T), isolated from a smear-ripened cheese.</title>
        <authorList>
            <consortium name="US DOE Joint Genome Institute (JGI-PGF)"/>
            <person name="Walter F."/>
            <person name="Albersmeier A."/>
            <person name="Kalinowski J."/>
            <person name="Ruckert C."/>
        </authorList>
    </citation>
    <scope>NUCLEOTIDE SEQUENCE [LARGE SCALE GENOMIC DNA]</scope>
    <source>
        <strain evidence="10 11">CGMCC 1.9161</strain>
    </source>
</reference>
<dbReference type="InterPro" id="IPR012000">
    <property type="entry name" value="Thiamin_PyroP_enz_cen_dom"/>
</dbReference>
<comment type="similarity">
    <text evidence="3 6">Belongs to the TPP enzyme family.</text>
</comment>
<evidence type="ECO:0000256" key="6">
    <source>
        <dbReference type="RuleBase" id="RU362132"/>
    </source>
</evidence>
<feature type="domain" description="Thiamine pyrophosphate enzyme TPP-binding" evidence="8">
    <location>
        <begin position="423"/>
        <end position="570"/>
    </location>
</feature>
<keyword evidence="4" id="KW-0479">Metal-binding</keyword>
<dbReference type="GO" id="GO:0003984">
    <property type="term" value="F:acetolactate synthase activity"/>
    <property type="evidence" value="ECO:0007669"/>
    <property type="project" value="TreeGrafter"/>
</dbReference>
<dbReference type="AlphaFoldDB" id="A0A917V310"/>
<dbReference type="SUPFAM" id="SSF52467">
    <property type="entry name" value="DHS-like NAD/FAD-binding domain"/>
    <property type="match status" value="1"/>
</dbReference>
<dbReference type="GO" id="GO:0005948">
    <property type="term" value="C:acetolactate synthase complex"/>
    <property type="evidence" value="ECO:0007669"/>
    <property type="project" value="TreeGrafter"/>
</dbReference>
<feature type="domain" description="Thiamine pyrophosphate enzyme N-terminal TPP-binding" evidence="9">
    <location>
        <begin position="30"/>
        <end position="145"/>
    </location>
</feature>
<proteinExistence type="inferred from homology"/>
<dbReference type="InterPro" id="IPR000399">
    <property type="entry name" value="TPP-bd_CS"/>
</dbReference>
<evidence type="ECO:0000259" key="8">
    <source>
        <dbReference type="Pfam" id="PF02775"/>
    </source>
</evidence>
<dbReference type="GO" id="GO:0050660">
    <property type="term" value="F:flavin adenine dinucleotide binding"/>
    <property type="evidence" value="ECO:0007669"/>
    <property type="project" value="TreeGrafter"/>
</dbReference>
<evidence type="ECO:0000313" key="10">
    <source>
        <dbReference type="EMBL" id="GGK27110.1"/>
    </source>
</evidence>
<comment type="cofactor">
    <cofactor evidence="1">
        <name>Mg(2+)</name>
        <dbReference type="ChEBI" id="CHEBI:18420"/>
    </cofactor>
</comment>
<comment type="caution">
    <text evidence="10">The sequence shown here is derived from an EMBL/GenBank/DDBJ whole genome shotgun (WGS) entry which is preliminary data.</text>
</comment>
<dbReference type="Gene3D" id="3.40.50.970">
    <property type="match status" value="2"/>
</dbReference>
<dbReference type="GO" id="GO:0009099">
    <property type="term" value="P:L-valine biosynthetic process"/>
    <property type="evidence" value="ECO:0007669"/>
    <property type="project" value="TreeGrafter"/>
</dbReference>
<evidence type="ECO:0000256" key="3">
    <source>
        <dbReference type="ARBA" id="ARBA00007812"/>
    </source>
</evidence>
<dbReference type="InterPro" id="IPR029035">
    <property type="entry name" value="DHS-like_NAD/FAD-binding_dom"/>
</dbReference>
<evidence type="ECO:0000256" key="4">
    <source>
        <dbReference type="ARBA" id="ARBA00022723"/>
    </source>
</evidence>
<name>A0A917V310_9HYPH</name>
<dbReference type="Proteomes" id="UP000600449">
    <property type="component" value="Unassembled WGS sequence"/>
</dbReference>
<dbReference type="Pfam" id="PF02776">
    <property type="entry name" value="TPP_enzyme_N"/>
    <property type="match status" value="1"/>
</dbReference>
<organism evidence="10 11">
    <name type="scientific">Salinarimonas ramus</name>
    <dbReference type="NCBI Taxonomy" id="690164"/>
    <lineage>
        <taxon>Bacteria</taxon>
        <taxon>Pseudomonadati</taxon>
        <taxon>Pseudomonadota</taxon>
        <taxon>Alphaproteobacteria</taxon>
        <taxon>Hyphomicrobiales</taxon>
        <taxon>Salinarimonadaceae</taxon>
        <taxon>Salinarimonas</taxon>
    </lineage>
</organism>
<dbReference type="InterPro" id="IPR011766">
    <property type="entry name" value="TPP_enzyme_TPP-bd"/>
</dbReference>
<evidence type="ECO:0000256" key="5">
    <source>
        <dbReference type="ARBA" id="ARBA00023052"/>
    </source>
</evidence>
<dbReference type="Gene3D" id="3.40.50.1220">
    <property type="entry name" value="TPP-binding domain"/>
    <property type="match status" value="1"/>
</dbReference>
<evidence type="ECO:0000259" key="9">
    <source>
        <dbReference type="Pfam" id="PF02776"/>
    </source>
</evidence>
<dbReference type="CDD" id="cd07035">
    <property type="entry name" value="TPP_PYR_POX_like"/>
    <property type="match status" value="1"/>
</dbReference>
<evidence type="ECO:0000256" key="2">
    <source>
        <dbReference type="ARBA" id="ARBA00001964"/>
    </source>
</evidence>
<dbReference type="Pfam" id="PF02775">
    <property type="entry name" value="TPP_enzyme_C"/>
    <property type="match status" value="1"/>
</dbReference>
<dbReference type="GO" id="GO:0009097">
    <property type="term" value="P:isoleucine biosynthetic process"/>
    <property type="evidence" value="ECO:0007669"/>
    <property type="project" value="TreeGrafter"/>
</dbReference>
<feature type="domain" description="Thiamine pyrophosphate enzyme central" evidence="7">
    <location>
        <begin position="223"/>
        <end position="357"/>
    </location>
</feature>
<keyword evidence="5 6" id="KW-0786">Thiamine pyrophosphate</keyword>
<keyword evidence="11" id="KW-1185">Reference proteome</keyword>
<dbReference type="SUPFAM" id="SSF52518">
    <property type="entry name" value="Thiamin diphosphate-binding fold (THDP-binding)"/>
    <property type="match status" value="2"/>
</dbReference>
<comment type="cofactor">
    <cofactor evidence="2">
        <name>thiamine diphosphate</name>
        <dbReference type="ChEBI" id="CHEBI:58937"/>
    </cofactor>
</comment>
<evidence type="ECO:0000256" key="1">
    <source>
        <dbReference type="ARBA" id="ARBA00001946"/>
    </source>
</evidence>
<dbReference type="PANTHER" id="PTHR18968:SF166">
    <property type="entry name" value="2-HYDROXYACYL-COA LYASE 2"/>
    <property type="match status" value="1"/>
</dbReference>
<sequence>MPDTLTHGPSPIRERGERLREGKAEMTNEMTGGEVLARMLQAHGAGPIFGMGGFQLLPFYDACRRLGLSHSLINDERCGAFAADAYAKVSGRVGLVDATLGPGATNLVTGLVEALNAGSPIVAIVGDTHRAHSWKNMTQEAHQAEILRPAVKEVIRVEVTARLPELVRRAFAVATTGRPGPVALIVPEDVCHDTIALDPESLTANARYQMAPALRARPDAHALAEAAALLAGAERPLILAGGGVHISRAAQALQTFAERFQIPVAHTMSGKGAVACSSPLSAGLFGRYDRIANGMIAEADVLLAVGCKLGEIATKRYTVPPPGKTLIHLDIVAEEIDRTYPAAVALWGDAKAGLNALNDALAGKSPPAARSAWSDEVVTRMAAWRESARERLESEEVPVSMGRLIGELNRLLPGDAILVADGGFAAHWGGLLFDQRQAGRGFLPDRGFASIGYGLPGAMGAKLAAPERPVMAITGDGGFNMVLGELETARRMGLAVTIIVVNNAASGYVKALQHLMYGEGAYQSSDLAETNYARVAEAMGCRGVRVETPDALAPALKEALANKDGPFVIDLVVTRDPAKMLPAADSRAVQVKKGDRVA</sequence>
<dbReference type="PANTHER" id="PTHR18968">
    <property type="entry name" value="THIAMINE PYROPHOSPHATE ENZYMES"/>
    <property type="match status" value="1"/>
</dbReference>
<dbReference type="InterPro" id="IPR045229">
    <property type="entry name" value="TPP_enz"/>
</dbReference>
<protein>
    <submittedName>
        <fullName evidence="10">Acetolactate synthase</fullName>
    </submittedName>
</protein>
<evidence type="ECO:0000313" key="11">
    <source>
        <dbReference type="Proteomes" id="UP000600449"/>
    </source>
</evidence>
<dbReference type="InterPro" id="IPR029061">
    <property type="entry name" value="THDP-binding"/>
</dbReference>